<protein>
    <submittedName>
        <fullName evidence="1">Uncharacterized protein</fullName>
    </submittedName>
</protein>
<dbReference type="EMBL" id="AP023368">
    <property type="protein sequence ID" value="BCJ98860.1"/>
    <property type="molecule type" value="Genomic_DNA"/>
</dbReference>
<dbReference type="AlphaFoldDB" id="A0A7I8DKH5"/>
<dbReference type="Proteomes" id="UP000515703">
    <property type="component" value="Chromosome"/>
</dbReference>
<organism evidence="1 2">
    <name type="scientific">Anaerocolumna chitinilytica</name>
    <dbReference type="NCBI Taxonomy" id="1727145"/>
    <lineage>
        <taxon>Bacteria</taxon>
        <taxon>Bacillati</taxon>
        <taxon>Bacillota</taxon>
        <taxon>Clostridia</taxon>
        <taxon>Lachnospirales</taxon>
        <taxon>Lachnospiraceae</taxon>
        <taxon>Anaerocolumna</taxon>
    </lineage>
</organism>
<sequence>MDNFRGIVGRKLLTDELKDKYINKVAKSVTVINAGYGQGKTYVMNLLIDDLSKNYKEIKIFTNQEDEFILCSSSSKSKELNSIDFSFGIPAFSLGVGVGWENRHSNYDKIRNMLSKHMNKNILICVENISIANSSIRILLSYIIYNIEKLEKEFKKRIFVLITDVYEQDTIYKYNISTEIIKLQDYDINDVKIFLKQRHEIFNFDELNIEKIFELSSGNLHIADFLFEEILVYGNNHLSTLNDIVNKKMALIKMQGEKKELAGKDIENIIYSASLAIKEFSAGLLTEIVEQNITNISSSLEIAKKEALLTQDMKKYYRFISNDIQKHIADMTIINHENWLITYYNYYSENEQDEYYLRAYYLIKYQDEISSISFSLLVLAYSAARKMSDDINTKKVIDLKNLYIKESAENDNFQRIINFYDSLFANKSLSEVKGNYKAVHIDSLELVVKAELTCEYFHYLYTNTKMDDSAYLNVLYQCKEYALQKLKLNVSDIDFVVSIDETILRLKIIYDIAPCILDQLNDYDSFQMLYQKSKELSEIKYNSKRCNLGQYIENVFNRKAFLFVNQAACKIYYEKAKNFFLTNKIWDEYCITLVCEAGTSIVIQQFEEALELCCKVQEICQEQNILLPQINKLYNNQIIAEFLLAEQKTKNINRAISSAKKALVKLKKCVNKTADTAQFVILTNICSLSLYCNNDKQYLKYKHLLEKSYNCKRIDDLEDKNIDDFYRYYFGWFELFRMIHNCEWAKAEQYVKLLKDFVPALFKKQEVFWEKKNSSVQYMIDNKQTTNPFDFCNNLVDTNRNEQTISKFFYRGLMVSDLQYTSYF</sequence>
<gene>
    <name evidence="1" type="ORF">bsdcttw_19010</name>
</gene>
<evidence type="ECO:0000313" key="2">
    <source>
        <dbReference type="Proteomes" id="UP000515703"/>
    </source>
</evidence>
<name>A0A7I8DKH5_9FIRM</name>
<dbReference type="RefSeq" id="WP_185259160.1">
    <property type="nucleotide sequence ID" value="NZ_AP023368.1"/>
</dbReference>
<reference evidence="1 2" key="1">
    <citation type="submission" date="2020-08" db="EMBL/GenBank/DDBJ databases">
        <title>Draft genome sequencing of an Anaerocolumna strain isolated from anoxic soil subjected to BSD treatment.</title>
        <authorList>
            <person name="Uek A."/>
            <person name="Tonouchi A."/>
        </authorList>
    </citation>
    <scope>NUCLEOTIDE SEQUENCE [LARGE SCALE GENOMIC DNA]</scope>
    <source>
        <strain evidence="1 2">CTTW</strain>
    </source>
</reference>
<accession>A0A7I8DKH5</accession>
<dbReference type="InterPro" id="IPR027417">
    <property type="entry name" value="P-loop_NTPase"/>
</dbReference>
<keyword evidence="2" id="KW-1185">Reference proteome</keyword>
<dbReference type="SUPFAM" id="SSF52540">
    <property type="entry name" value="P-loop containing nucleoside triphosphate hydrolases"/>
    <property type="match status" value="1"/>
</dbReference>
<reference evidence="1 2" key="2">
    <citation type="submission" date="2020-08" db="EMBL/GenBank/DDBJ databases">
        <authorList>
            <person name="Ueki A."/>
            <person name="Tonouchi A."/>
        </authorList>
    </citation>
    <scope>NUCLEOTIDE SEQUENCE [LARGE SCALE GENOMIC DNA]</scope>
    <source>
        <strain evidence="1 2">CTTW</strain>
    </source>
</reference>
<evidence type="ECO:0000313" key="1">
    <source>
        <dbReference type="EMBL" id="BCJ98860.1"/>
    </source>
</evidence>
<proteinExistence type="predicted"/>
<dbReference type="KEGG" id="acht:bsdcttw_19010"/>